<dbReference type="PROSITE" id="PS51519">
    <property type="entry name" value="RWP_RK"/>
    <property type="match status" value="1"/>
</dbReference>
<dbReference type="EMBL" id="JBANQN010000011">
    <property type="protein sequence ID" value="KAK6776252.1"/>
    <property type="molecule type" value="Genomic_DNA"/>
</dbReference>
<evidence type="ECO:0000313" key="9">
    <source>
        <dbReference type="Proteomes" id="UP001371456"/>
    </source>
</evidence>
<dbReference type="Proteomes" id="UP001371456">
    <property type="component" value="Unassembled WGS sequence"/>
</dbReference>
<dbReference type="Pfam" id="PF02042">
    <property type="entry name" value="RWP-RK"/>
    <property type="match status" value="1"/>
</dbReference>
<dbReference type="InterPro" id="IPR053793">
    <property type="entry name" value="PB1-like"/>
</dbReference>
<dbReference type="PANTHER" id="PTHR32002">
    <property type="entry name" value="PROTEIN NLP8"/>
    <property type="match status" value="1"/>
</dbReference>
<name>A0AAN8T0F4_SOLBU</name>
<organism evidence="8 9">
    <name type="scientific">Solanum bulbocastanum</name>
    <name type="common">Wild potato</name>
    <dbReference type="NCBI Taxonomy" id="147425"/>
    <lineage>
        <taxon>Eukaryota</taxon>
        <taxon>Viridiplantae</taxon>
        <taxon>Streptophyta</taxon>
        <taxon>Embryophyta</taxon>
        <taxon>Tracheophyta</taxon>
        <taxon>Spermatophyta</taxon>
        <taxon>Magnoliopsida</taxon>
        <taxon>eudicotyledons</taxon>
        <taxon>Gunneridae</taxon>
        <taxon>Pentapetalae</taxon>
        <taxon>asterids</taxon>
        <taxon>lamiids</taxon>
        <taxon>Solanales</taxon>
        <taxon>Solanaceae</taxon>
        <taxon>Solanoideae</taxon>
        <taxon>Solaneae</taxon>
        <taxon>Solanum</taxon>
    </lineage>
</organism>
<dbReference type="PANTHER" id="PTHR32002:SF62">
    <property type="entry name" value="PROTEIN NLP6-LIKE ISOFORM X1"/>
    <property type="match status" value="1"/>
</dbReference>
<evidence type="ECO:0000313" key="8">
    <source>
        <dbReference type="EMBL" id="KAK6776252.1"/>
    </source>
</evidence>
<evidence type="ECO:0000256" key="1">
    <source>
        <dbReference type="ARBA" id="ARBA00023015"/>
    </source>
</evidence>
<protein>
    <recommendedName>
        <fullName evidence="10">RWP-RK domain-containing protein</fullName>
    </recommendedName>
</protein>
<dbReference type="PROSITE" id="PS51745">
    <property type="entry name" value="PB1"/>
    <property type="match status" value="1"/>
</dbReference>
<reference evidence="8 9" key="1">
    <citation type="submission" date="2024-02" db="EMBL/GenBank/DDBJ databases">
        <title>de novo genome assembly of Solanum bulbocastanum strain 11H21.</title>
        <authorList>
            <person name="Hosaka A.J."/>
        </authorList>
    </citation>
    <scope>NUCLEOTIDE SEQUENCE [LARGE SCALE GENOMIC DNA]</scope>
    <source>
        <tissue evidence="8">Young leaves</tissue>
    </source>
</reference>
<keyword evidence="2" id="KW-0238">DNA-binding</keyword>
<dbReference type="SUPFAM" id="SSF54277">
    <property type="entry name" value="CAD &amp; PB1 domains"/>
    <property type="match status" value="1"/>
</dbReference>
<feature type="region of interest" description="Disordered" evidence="5">
    <location>
        <begin position="419"/>
        <end position="451"/>
    </location>
</feature>
<evidence type="ECO:0000259" key="7">
    <source>
        <dbReference type="PROSITE" id="PS51745"/>
    </source>
</evidence>
<accession>A0AAN8T0F4</accession>
<dbReference type="Pfam" id="PF00564">
    <property type="entry name" value="PB1"/>
    <property type="match status" value="1"/>
</dbReference>
<keyword evidence="1" id="KW-0805">Transcription regulation</keyword>
<dbReference type="Gene3D" id="3.10.20.90">
    <property type="entry name" value="Phosphatidylinositol 3-kinase Catalytic Subunit, Chain A, domain 1"/>
    <property type="match status" value="1"/>
</dbReference>
<sequence>MEHLVQQVSEVCSVMPCQLDWCQLKPNGWAFWSMKHNDELDYQRSTYSVVSMFPIEKWRIQSVMEKVKTQNISLLQFWSPIKVNGSTFLSTADQPFAFYQKLDKRLSSYRKLCLDTLIPIDNKEIPFGPPGRVFSRRLPEYNPDVPSYTSAEFPLLRTAIPLGINCYYAFPVSNLHNQLRVGVFEIVSTQTYVHIPRPITMGLDFESVGLYSPNSLDMRFGPSNLKDVRLYDIEGRLYEILERHSIPLAQIWIPMSRSASSKVLYGAAASIYQHPEPMYDAFECSSEVCIIESGEALAGRAFKSQGSCFCKDVTLLSIKEYPLLPSARKARFTQSFAICLQSICASNFVFVVEYFLPCNEMAVGDTKTFLNMLLTTMKEQLPGFIVASGNELGQSMLVEVVKVTPSDEFDFFEISQPLPSVQSHQDGGKTTEIGQRLPSVQSLQDGRETTETDSLCQQSNLQNGENNVAAALLVPSCSSDKRDSLNCERTVEVDPSLPHPIEEAVTNRGTVNVDVAHDDHIEDITEIIHLDSHFGQPNLETNSAGNATTNNKMIHSHKKNAIQRIEKDHGITRKILEQHYGMTLEDAAKELHVSRATLKRMCREHEIARWPNHKTRKVNVRVSQGVSFQGAEPYVGDQQCPALSQEKGTVYLDNKEYPATGKPCDSLMTLKVTYRGDIIKFQLPLLSTRVELEGEVEKRLKISLQRFSIKYQDEDDDWILITTDSDLRDGMHSLRSLGRTTMRLLVTPGADT</sequence>
<dbReference type="AlphaFoldDB" id="A0AAN8T0F4"/>
<dbReference type="SMART" id="SM00666">
    <property type="entry name" value="PB1"/>
    <property type="match status" value="1"/>
</dbReference>
<comment type="caution">
    <text evidence="8">The sequence shown here is derived from an EMBL/GenBank/DDBJ whole genome shotgun (WGS) entry which is preliminary data.</text>
</comment>
<dbReference type="GO" id="GO:0003677">
    <property type="term" value="F:DNA binding"/>
    <property type="evidence" value="ECO:0007669"/>
    <property type="project" value="UniProtKB-KW"/>
</dbReference>
<keyword evidence="4" id="KW-0539">Nucleus</keyword>
<dbReference type="InterPro" id="IPR000270">
    <property type="entry name" value="PB1_dom"/>
</dbReference>
<proteinExistence type="predicted"/>
<dbReference type="GO" id="GO:0003700">
    <property type="term" value="F:DNA-binding transcription factor activity"/>
    <property type="evidence" value="ECO:0007669"/>
    <property type="project" value="InterPro"/>
</dbReference>
<gene>
    <name evidence="8" type="ORF">RDI58_027253</name>
</gene>
<dbReference type="InterPro" id="IPR055081">
    <property type="entry name" value="NLP1-9_GAF"/>
</dbReference>
<feature type="domain" description="PB1" evidence="7">
    <location>
        <begin position="667"/>
        <end position="749"/>
    </location>
</feature>
<evidence type="ECO:0000256" key="2">
    <source>
        <dbReference type="ARBA" id="ARBA00023125"/>
    </source>
</evidence>
<evidence type="ECO:0000259" key="6">
    <source>
        <dbReference type="PROSITE" id="PS51519"/>
    </source>
</evidence>
<dbReference type="InterPro" id="IPR003035">
    <property type="entry name" value="RWP-RK_dom"/>
</dbReference>
<evidence type="ECO:0000256" key="5">
    <source>
        <dbReference type="SAM" id="MobiDB-lite"/>
    </source>
</evidence>
<evidence type="ECO:0008006" key="10">
    <source>
        <dbReference type="Google" id="ProtNLM"/>
    </source>
</evidence>
<dbReference type="Pfam" id="PF22922">
    <property type="entry name" value="GAF_NLP"/>
    <property type="match status" value="1"/>
</dbReference>
<evidence type="ECO:0000256" key="3">
    <source>
        <dbReference type="ARBA" id="ARBA00023163"/>
    </source>
</evidence>
<evidence type="ECO:0000256" key="4">
    <source>
        <dbReference type="ARBA" id="ARBA00023242"/>
    </source>
</evidence>
<dbReference type="InterPro" id="IPR045012">
    <property type="entry name" value="NLP"/>
</dbReference>
<keyword evidence="9" id="KW-1185">Reference proteome</keyword>
<keyword evidence="3" id="KW-0804">Transcription</keyword>
<feature type="domain" description="RWP-RK" evidence="6">
    <location>
        <begin position="552"/>
        <end position="639"/>
    </location>
</feature>